<dbReference type="EC" id="2.7.11.1" evidence="2"/>
<keyword evidence="4 7" id="KW-0547">Nucleotide-binding</keyword>
<name>A0ABN3ULW0_9MICO</name>
<dbReference type="InterPro" id="IPR000719">
    <property type="entry name" value="Prot_kinase_dom"/>
</dbReference>
<dbReference type="EMBL" id="BAAARN010000001">
    <property type="protein sequence ID" value="GAA2735242.1"/>
    <property type="molecule type" value="Genomic_DNA"/>
</dbReference>
<sequence>MAELEMVQRSKRSLGGFSVRGKMNDDIVLSGASYRDEDAGATTFTLTPEEVEAAFGVPSAKPLGAGAFGETWRLDYADGTHRAGKVILSPTYPTERLAREVEGLRRVSNPHVVALHDARTVSLPRGDRAALVFEYIAGGDVDANLPAGARVGARDVAGFARGVLVGLEALHAVDTVHRDVKPANIAVRDGDWNRPVLLDLGLARVLDRASITAYPALMGTAWFMAPEQLRQERARKAADVFAVGVVAHLMLTGKHPFFDGAQNLSLTEAVRLIEAGPAPLPATVPAALGDIVRRLVHPDPADRGSARRGAKDLTDVVAAIT</sequence>
<dbReference type="Pfam" id="PF00069">
    <property type="entry name" value="Pkinase"/>
    <property type="match status" value="1"/>
</dbReference>
<evidence type="ECO:0000256" key="6">
    <source>
        <dbReference type="ARBA" id="ARBA00022840"/>
    </source>
</evidence>
<dbReference type="PANTHER" id="PTHR43671:SF13">
    <property type="entry name" value="SERINE_THREONINE-PROTEIN KINASE NEK2"/>
    <property type="match status" value="1"/>
</dbReference>
<dbReference type="PANTHER" id="PTHR43671">
    <property type="entry name" value="SERINE/THREONINE-PROTEIN KINASE NEK"/>
    <property type="match status" value="1"/>
</dbReference>
<keyword evidence="3" id="KW-0808">Transferase</keyword>
<dbReference type="CDD" id="cd14014">
    <property type="entry name" value="STKc_PknB_like"/>
    <property type="match status" value="1"/>
</dbReference>
<keyword evidence="10" id="KW-1185">Reference proteome</keyword>
<evidence type="ECO:0000256" key="1">
    <source>
        <dbReference type="ARBA" id="ARBA00010886"/>
    </source>
</evidence>
<dbReference type="InterPro" id="IPR011009">
    <property type="entry name" value="Kinase-like_dom_sf"/>
</dbReference>
<proteinExistence type="inferred from homology"/>
<evidence type="ECO:0000256" key="3">
    <source>
        <dbReference type="ARBA" id="ARBA00022679"/>
    </source>
</evidence>
<evidence type="ECO:0000259" key="8">
    <source>
        <dbReference type="PROSITE" id="PS50011"/>
    </source>
</evidence>
<gene>
    <name evidence="9" type="ORF">GCM10009867_17100</name>
</gene>
<comment type="caution">
    <text evidence="9">The sequence shown here is derived from an EMBL/GenBank/DDBJ whole genome shotgun (WGS) entry which is preliminary data.</text>
</comment>
<reference evidence="9 10" key="1">
    <citation type="journal article" date="2019" name="Int. J. Syst. Evol. Microbiol.">
        <title>The Global Catalogue of Microorganisms (GCM) 10K type strain sequencing project: providing services to taxonomists for standard genome sequencing and annotation.</title>
        <authorList>
            <consortium name="The Broad Institute Genomics Platform"/>
            <consortium name="The Broad Institute Genome Sequencing Center for Infectious Disease"/>
            <person name="Wu L."/>
            <person name="Ma J."/>
        </authorList>
    </citation>
    <scope>NUCLEOTIDE SEQUENCE [LARGE SCALE GENOMIC DNA]</scope>
    <source>
        <strain evidence="9 10">JCM 16378</strain>
    </source>
</reference>
<keyword evidence="6 7" id="KW-0067">ATP-binding</keyword>
<organism evidence="9 10">
    <name type="scientific">Pedococcus aerophilus</name>
    <dbReference type="NCBI Taxonomy" id="436356"/>
    <lineage>
        <taxon>Bacteria</taxon>
        <taxon>Bacillati</taxon>
        <taxon>Actinomycetota</taxon>
        <taxon>Actinomycetes</taxon>
        <taxon>Micrococcales</taxon>
        <taxon>Intrasporangiaceae</taxon>
        <taxon>Pedococcus</taxon>
    </lineage>
</organism>
<dbReference type="Proteomes" id="UP001501326">
    <property type="component" value="Unassembled WGS sequence"/>
</dbReference>
<protein>
    <recommendedName>
        <fullName evidence="2">non-specific serine/threonine protein kinase</fullName>
        <ecNumber evidence="2">2.7.11.1</ecNumber>
    </recommendedName>
</protein>
<dbReference type="PROSITE" id="PS00107">
    <property type="entry name" value="PROTEIN_KINASE_ATP"/>
    <property type="match status" value="1"/>
</dbReference>
<dbReference type="Gene3D" id="1.10.510.10">
    <property type="entry name" value="Transferase(Phosphotransferase) domain 1"/>
    <property type="match status" value="1"/>
</dbReference>
<dbReference type="InterPro" id="IPR050660">
    <property type="entry name" value="NEK_Ser/Thr_kinase"/>
</dbReference>
<evidence type="ECO:0000256" key="2">
    <source>
        <dbReference type="ARBA" id="ARBA00012513"/>
    </source>
</evidence>
<evidence type="ECO:0000313" key="9">
    <source>
        <dbReference type="EMBL" id="GAA2735242.1"/>
    </source>
</evidence>
<accession>A0ABN3ULW0</accession>
<dbReference type="SMART" id="SM00220">
    <property type="entry name" value="S_TKc"/>
    <property type="match status" value="1"/>
</dbReference>
<comment type="similarity">
    <text evidence="1">Belongs to the protein kinase superfamily. NEK Ser/Thr protein kinase family. NIMA subfamily.</text>
</comment>
<dbReference type="SUPFAM" id="SSF56112">
    <property type="entry name" value="Protein kinase-like (PK-like)"/>
    <property type="match status" value="1"/>
</dbReference>
<evidence type="ECO:0000313" key="10">
    <source>
        <dbReference type="Proteomes" id="UP001501326"/>
    </source>
</evidence>
<evidence type="ECO:0000256" key="4">
    <source>
        <dbReference type="ARBA" id="ARBA00022741"/>
    </source>
</evidence>
<evidence type="ECO:0000256" key="7">
    <source>
        <dbReference type="PROSITE-ProRule" id="PRU10141"/>
    </source>
</evidence>
<evidence type="ECO:0000256" key="5">
    <source>
        <dbReference type="ARBA" id="ARBA00022777"/>
    </source>
</evidence>
<keyword evidence="5" id="KW-0418">Kinase</keyword>
<dbReference type="PROSITE" id="PS50011">
    <property type="entry name" value="PROTEIN_KINASE_DOM"/>
    <property type="match status" value="1"/>
</dbReference>
<feature type="binding site" evidence="7">
    <location>
        <position position="85"/>
    </location>
    <ligand>
        <name>ATP</name>
        <dbReference type="ChEBI" id="CHEBI:30616"/>
    </ligand>
</feature>
<feature type="domain" description="Protein kinase" evidence="8">
    <location>
        <begin position="57"/>
        <end position="317"/>
    </location>
</feature>
<dbReference type="InterPro" id="IPR017441">
    <property type="entry name" value="Protein_kinase_ATP_BS"/>
</dbReference>